<evidence type="ECO:0000313" key="1">
    <source>
        <dbReference type="EMBL" id="GAI12349.1"/>
    </source>
</evidence>
<proteinExistence type="predicted"/>
<feature type="non-terminal residue" evidence="1">
    <location>
        <position position="1"/>
    </location>
</feature>
<name>X1N164_9ZZZZ</name>
<reference evidence="1" key="1">
    <citation type="journal article" date="2014" name="Front. Microbiol.">
        <title>High frequency of phylogenetically diverse reductive dehalogenase-homologous genes in deep subseafloor sedimentary metagenomes.</title>
        <authorList>
            <person name="Kawai M."/>
            <person name="Futagami T."/>
            <person name="Toyoda A."/>
            <person name="Takaki Y."/>
            <person name="Nishi S."/>
            <person name="Hori S."/>
            <person name="Arai W."/>
            <person name="Tsubouchi T."/>
            <person name="Morono Y."/>
            <person name="Uchiyama I."/>
            <person name="Ito T."/>
            <person name="Fujiyama A."/>
            <person name="Inagaki F."/>
            <person name="Takami H."/>
        </authorList>
    </citation>
    <scope>NUCLEOTIDE SEQUENCE</scope>
    <source>
        <strain evidence="1">Expedition CK06-06</strain>
    </source>
</reference>
<protein>
    <submittedName>
        <fullName evidence="1">Uncharacterized protein</fullName>
    </submittedName>
</protein>
<dbReference type="AlphaFoldDB" id="X1N164"/>
<gene>
    <name evidence="1" type="ORF">S06H3_13114</name>
</gene>
<organism evidence="1">
    <name type="scientific">marine sediment metagenome</name>
    <dbReference type="NCBI Taxonomy" id="412755"/>
    <lineage>
        <taxon>unclassified sequences</taxon>
        <taxon>metagenomes</taxon>
        <taxon>ecological metagenomes</taxon>
    </lineage>
</organism>
<sequence length="196" mass="21530">GTSYFCAYALIACALACAGCDSLRFAPSEEQKLNAWLHNRTAIIAAETTRSENTSEKLQGLTQLSELQSRAFTSYYGLPKKFPQANTAEDILVESNFQLARTALAKSTGRPDAWQLADSAFELAIGICALLGGVYGTRAIRFLRTTRAKSQALQEIISGNELFKKEHRPYAGAFKEAHKDQSPQTRQIVAHLKNSV</sequence>
<comment type="caution">
    <text evidence="1">The sequence shown here is derived from an EMBL/GenBank/DDBJ whole genome shotgun (WGS) entry which is preliminary data.</text>
</comment>
<dbReference type="EMBL" id="BARV01006398">
    <property type="protein sequence ID" value="GAI12349.1"/>
    <property type="molecule type" value="Genomic_DNA"/>
</dbReference>
<accession>X1N164</accession>